<dbReference type="EMBL" id="CP136862">
    <property type="protein sequence ID" value="WOJ91513.1"/>
    <property type="molecule type" value="Genomic_DNA"/>
</dbReference>
<keyword evidence="6 10" id="KW-0735">Signal-anchor</keyword>
<dbReference type="NCBIfam" id="NF003465">
    <property type="entry name" value="PRK05089.1"/>
    <property type="match status" value="1"/>
</dbReference>
<comment type="similarity">
    <text evidence="3 10">Belongs to the COX11/CtaG family.</text>
</comment>
<comment type="subcellular location">
    <subcellularLocation>
        <location evidence="2 10">Cell inner membrane</location>
        <topology evidence="2 10">Single-pass type II membrane protein</topology>
        <orientation evidence="2 10">Periplasmic side</orientation>
    </subcellularLocation>
</comment>
<dbReference type="InterPro" id="IPR007533">
    <property type="entry name" value="Cyt_c_oxidase_assmbl_CtaG"/>
</dbReference>
<keyword evidence="10" id="KW-1003">Cell membrane</keyword>
<organism evidence="11 12">
    <name type="scientific">Methylocapsa polymorpha</name>
    <dbReference type="NCBI Taxonomy" id="3080828"/>
    <lineage>
        <taxon>Bacteria</taxon>
        <taxon>Pseudomonadati</taxon>
        <taxon>Pseudomonadota</taxon>
        <taxon>Alphaproteobacteria</taxon>
        <taxon>Hyphomicrobiales</taxon>
        <taxon>Beijerinckiaceae</taxon>
        <taxon>Methylocapsa</taxon>
    </lineage>
</organism>
<evidence type="ECO:0000256" key="7">
    <source>
        <dbReference type="ARBA" id="ARBA00022989"/>
    </source>
</evidence>
<dbReference type="SUPFAM" id="SSF110111">
    <property type="entry name" value="Ctag/Cox11"/>
    <property type="match status" value="1"/>
</dbReference>
<dbReference type="PANTHER" id="PTHR21320">
    <property type="entry name" value="CYTOCHROME C OXIDASE ASSEMBLY PROTEIN COX11-RELATED"/>
    <property type="match status" value="1"/>
</dbReference>
<keyword evidence="8 10" id="KW-0186">Copper</keyword>
<sequence length="182" mass="19328">MLALSFASAPLYRAFCAATGYAGTTQVAKTAPATTGQRELIVRFDANVAPGLAWKFEPEQPEIRLLTGQTATIFYKVTNSSDSDSAARAAYNVSPESAGAYFDKISCFCFEEQKLGPHETAELPVVFFLDPALEQDATMASVQSVTLSYTFFAVKPSALLSAVGGQTGAQAGPLLKRDDPSP</sequence>
<dbReference type="PANTHER" id="PTHR21320:SF3">
    <property type="entry name" value="CYTOCHROME C OXIDASE ASSEMBLY PROTEIN COX11, MITOCHONDRIAL-RELATED"/>
    <property type="match status" value="1"/>
</dbReference>
<dbReference type="Pfam" id="PF04442">
    <property type="entry name" value="CtaG_Cox11"/>
    <property type="match status" value="1"/>
</dbReference>
<proteinExistence type="inferred from homology"/>
<evidence type="ECO:0000313" key="12">
    <source>
        <dbReference type="Proteomes" id="UP001626536"/>
    </source>
</evidence>
<dbReference type="Gene3D" id="2.60.370.10">
    <property type="entry name" value="Ctag/Cox11"/>
    <property type="match status" value="1"/>
</dbReference>
<evidence type="ECO:0000256" key="3">
    <source>
        <dbReference type="ARBA" id="ARBA00009620"/>
    </source>
</evidence>
<evidence type="ECO:0000313" key="11">
    <source>
        <dbReference type="EMBL" id="WOJ91513.1"/>
    </source>
</evidence>
<reference evidence="11 12" key="1">
    <citation type="submission" date="2023-10" db="EMBL/GenBank/DDBJ databases">
        <title>Novel methanotroph of the genus Methylocapsa from a subarctic wetland.</title>
        <authorList>
            <person name="Belova S.E."/>
            <person name="Oshkin I.Y."/>
            <person name="Miroshnikov K."/>
            <person name="Dedysh S.N."/>
        </authorList>
    </citation>
    <scope>NUCLEOTIDE SEQUENCE [LARGE SCALE GENOMIC DNA]</scope>
    <source>
        <strain evidence="11 12">RX1</strain>
    </source>
</reference>
<dbReference type="PIRSF" id="PIRSF005413">
    <property type="entry name" value="COX11"/>
    <property type="match status" value="1"/>
</dbReference>
<feature type="topological domain" description="Periplasmic" evidence="10">
    <location>
        <begin position="9"/>
        <end position="182"/>
    </location>
</feature>
<dbReference type="RefSeq" id="WP_407341097.1">
    <property type="nucleotide sequence ID" value="NZ_CP136862.1"/>
</dbReference>
<evidence type="ECO:0000256" key="5">
    <source>
        <dbReference type="ARBA" id="ARBA00022692"/>
    </source>
</evidence>
<accession>A0ABZ0HWA3</accession>
<dbReference type="HAMAP" id="MF_00155">
    <property type="entry name" value="CtaG"/>
    <property type="match status" value="1"/>
</dbReference>
<keyword evidence="9 10" id="KW-0472">Membrane</keyword>
<evidence type="ECO:0000256" key="10">
    <source>
        <dbReference type="HAMAP-Rule" id="MF_00155"/>
    </source>
</evidence>
<feature type="topological domain" description="Cytoplasmic" evidence="10">
    <location>
        <begin position="1"/>
        <end position="2"/>
    </location>
</feature>
<evidence type="ECO:0000256" key="6">
    <source>
        <dbReference type="ARBA" id="ARBA00022968"/>
    </source>
</evidence>
<comment type="function">
    <text evidence="1 10">Exerts its effect at some terminal stage of cytochrome c oxidase synthesis, probably by being involved in the insertion of the copper B into subunit I.</text>
</comment>
<dbReference type="Proteomes" id="UP001626536">
    <property type="component" value="Chromosome"/>
</dbReference>
<evidence type="ECO:0000256" key="2">
    <source>
        <dbReference type="ARBA" id="ARBA00004382"/>
    </source>
</evidence>
<protein>
    <recommendedName>
        <fullName evidence="4 10">Cytochrome c oxidase assembly protein CtaG</fullName>
    </recommendedName>
</protein>
<evidence type="ECO:0000256" key="8">
    <source>
        <dbReference type="ARBA" id="ARBA00023008"/>
    </source>
</evidence>
<dbReference type="InterPro" id="IPR023471">
    <property type="entry name" value="CtaG/Cox11_dom_sf"/>
</dbReference>
<evidence type="ECO:0000256" key="4">
    <source>
        <dbReference type="ARBA" id="ARBA00015384"/>
    </source>
</evidence>
<keyword evidence="5 10" id="KW-0812">Transmembrane</keyword>
<keyword evidence="12" id="KW-1185">Reference proteome</keyword>
<evidence type="ECO:0000256" key="9">
    <source>
        <dbReference type="ARBA" id="ARBA00023136"/>
    </source>
</evidence>
<name>A0ABZ0HWA3_9HYPH</name>
<keyword evidence="7 10" id="KW-1133">Transmembrane helix</keyword>
<evidence type="ECO:0000256" key="1">
    <source>
        <dbReference type="ARBA" id="ARBA00004007"/>
    </source>
</evidence>
<gene>
    <name evidence="10" type="primary">ctaG</name>
    <name evidence="11" type="ORF">RZS28_10325</name>
</gene>
<keyword evidence="10" id="KW-0997">Cell inner membrane</keyword>